<dbReference type="STRING" id="76193.A0A194RC28"/>
<feature type="domain" description="Timeless C-terminal" evidence="2">
    <location>
        <begin position="23"/>
        <end position="138"/>
    </location>
</feature>
<name>A0A194RC28_PAPMA</name>
<gene>
    <name evidence="3" type="ORF">RR48_09184</name>
</gene>
<evidence type="ECO:0000313" key="3">
    <source>
        <dbReference type="EMBL" id="KPJ15157.1"/>
    </source>
</evidence>
<evidence type="ECO:0000256" key="1">
    <source>
        <dbReference type="ARBA" id="ARBA00008174"/>
    </source>
</evidence>
<dbReference type="Proteomes" id="UP000053240">
    <property type="component" value="Unassembled WGS sequence"/>
</dbReference>
<dbReference type="AlphaFoldDB" id="A0A194RC28"/>
<keyword evidence="4" id="KW-1185">Reference proteome</keyword>
<sequence length="393" mass="44412">MDRPPKAVEVNKEMRDDEIGKLCEQLAQDGKSKFLNWVQTVLLDTCYAKIYFEKKAQMDTDFTNKDKVMDNTKEPVASPVSYHSLVLNQSVPLVPWNCEQASICKDLKFLQLLHKLGFHMPVDSGKVFIRIPHFWTPDFIFDVASKISPIEKSTLKFSVSEAMECCVTNSNQRNSLALPALTKDTIMTTRLDNFYQVNKQQHFGALVNFTPMPGPSFSLNEEEIQKPNWLEIVQKSQEYKISFDVGSTIVKEEMVEVKVTEVQSKSEQEVREELGRVRMQEAGAEAEEASCSPDTALVIPAAMAATSAISAKPDVKYNLHHMESEYHNSVWETASVASDLTRMYVSDEDEKPEPMPRPRPAPALEVKALCDDLSSSDTPTVEKRPRVTFFPAF</sequence>
<dbReference type="Pfam" id="PF05029">
    <property type="entry name" value="TIMELESS_C"/>
    <property type="match status" value="1"/>
</dbReference>
<organism evidence="3 4">
    <name type="scientific">Papilio machaon</name>
    <name type="common">Old World swallowtail butterfly</name>
    <dbReference type="NCBI Taxonomy" id="76193"/>
    <lineage>
        <taxon>Eukaryota</taxon>
        <taxon>Metazoa</taxon>
        <taxon>Ecdysozoa</taxon>
        <taxon>Arthropoda</taxon>
        <taxon>Hexapoda</taxon>
        <taxon>Insecta</taxon>
        <taxon>Pterygota</taxon>
        <taxon>Neoptera</taxon>
        <taxon>Endopterygota</taxon>
        <taxon>Lepidoptera</taxon>
        <taxon>Glossata</taxon>
        <taxon>Ditrysia</taxon>
        <taxon>Papilionoidea</taxon>
        <taxon>Papilionidae</taxon>
        <taxon>Papilioninae</taxon>
        <taxon>Papilio</taxon>
    </lineage>
</organism>
<dbReference type="EMBL" id="KQ460398">
    <property type="protein sequence ID" value="KPJ15157.1"/>
    <property type="molecule type" value="Genomic_DNA"/>
</dbReference>
<reference evidence="3 4" key="1">
    <citation type="journal article" date="2015" name="Nat. Commun.">
        <title>Outbred genome sequencing and CRISPR/Cas9 gene editing in butterflies.</title>
        <authorList>
            <person name="Li X."/>
            <person name="Fan D."/>
            <person name="Zhang W."/>
            <person name="Liu G."/>
            <person name="Zhang L."/>
            <person name="Zhao L."/>
            <person name="Fang X."/>
            <person name="Chen L."/>
            <person name="Dong Y."/>
            <person name="Chen Y."/>
            <person name="Ding Y."/>
            <person name="Zhao R."/>
            <person name="Feng M."/>
            <person name="Zhu Y."/>
            <person name="Feng Y."/>
            <person name="Jiang X."/>
            <person name="Zhu D."/>
            <person name="Xiang H."/>
            <person name="Feng X."/>
            <person name="Li S."/>
            <person name="Wang J."/>
            <person name="Zhang G."/>
            <person name="Kronforst M.R."/>
            <person name="Wang W."/>
        </authorList>
    </citation>
    <scope>NUCLEOTIDE SEQUENCE [LARGE SCALE GENOMIC DNA]</scope>
    <source>
        <strain evidence="3">Ya'a_city_454_Pm</strain>
        <tissue evidence="3">Whole body</tissue>
    </source>
</reference>
<evidence type="ECO:0000313" key="4">
    <source>
        <dbReference type="Proteomes" id="UP000053240"/>
    </source>
</evidence>
<evidence type="ECO:0000259" key="2">
    <source>
        <dbReference type="Pfam" id="PF05029"/>
    </source>
</evidence>
<dbReference type="InterPro" id="IPR007725">
    <property type="entry name" value="TIMELESS_C"/>
</dbReference>
<comment type="similarity">
    <text evidence="1">Belongs to the timeless family.</text>
</comment>
<dbReference type="InParanoid" id="A0A194RC28"/>
<proteinExistence type="inferred from homology"/>
<protein>
    <submittedName>
        <fullName evidence="3">Protein timeless</fullName>
    </submittedName>
</protein>
<accession>A0A194RC28</accession>